<protein>
    <submittedName>
        <fullName evidence="4">Fatty acid--CoA ligase family protein</fullName>
    </submittedName>
</protein>
<name>A0ABP8MZ97_9BACT</name>
<evidence type="ECO:0000259" key="2">
    <source>
        <dbReference type="Pfam" id="PF00501"/>
    </source>
</evidence>
<dbReference type="InterPro" id="IPR020845">
    <property type="entry name" value="AMP-binding_CS"/>
</dbReference>
<dbReference type="Pfam" id="PF00501">
    <property type="entry name" value="AMP-binding"/>
    <property type="match status" value="1"/>
</dbReference>
<gene>
    <name evidence="4" type="ORF">GCM10023156_37090</name>
</gene>
<sequence length="454" mass="49986">MPTRFLQDRFRDVTQHDAIVWQARTFSYRWLLDAIQQWEVRLDEHEIHAGSVTTLLADLSPQSVAALVALTQRGAIIVPMTGSMRKNQPVYEAIAQCEIAIEISGDDETISISHTQNDSPATHELYAKLRAAAHPGLVLFSSGSTGTPKAAVHDFTRLLDKFRPSRPAMRTLAFLLFDHIGGLNTILHTLATGGCIVVPSDRSPESVLAAIQNFAVQLLPTSPTFLKLLLISGAWEDYDLQSLQMITYGTEPMSANILAALNEKLPHVTFKQTYGLSEVGILRSKSKDSSSLWMQLGGDGVQTRVVDNILQIKSHSTMLGYLNAASPFSEDGWFITGDVVQVDGEYFKVLGRGGEIINVGGEKVYPAEVEAVIETMPQVHTAAVYGEANAIMGMIVCARVRLIPGVELSAKEVTQAVRQHCRNHLSPKQVPIRVTIDSQLSHDERFKKQRTPRP</sequence>
<dbReference type="InterPro" id="IPR045851">
    <property type="entry name" value="AMP-bd_C_sf"/>
</dbReference>
<comment type="similarity">
    <text evidence="1">Belongs to the ATP-dependent AMP-binding enzyme family.</text>
</comment>
<dbReference type="SUPFAM" id="SSF56801">
    <property type="entry name" value="Acetyl-CoA synthetase-like"/>
    <property type="match status" value="1"/>
</dbReference>
<dbReference type="Proteomes" id="UP001500840">
    <property type="component" value="Unassembled WGS sequence"/>
</dbReference>
<evidence type="ECO:0000256" key="1">
    <source>
        <dbReference type="ARBA" id="ARBA00006432"/>
    </source>
</evidence>
<dbReference type="RefSeq" id="WP_345324401.1">
    <property type="nucleotide sequence ID" value="NZ_BAABGA010000046.1"/>
</dbReference>
<evidence type="ECO:0000313" key="5">
    <source>
        <dbReference type="Proteomes" id="UP001500840"/>
    </source>
</evidence>
<keyword evidence="4" id="KW-0436">Ligase</keyword>
<evidence type="ECO:0000259" key="3">
    <source>
        <dbReference type="Pfam" id="PF13193"/>
    </source>
</evidence>
<feature type="domain" description="AMP-binding enzyme C-terminal" evidence="3">
    <location>
        <begin position="368"/>
        <end position="432"/>
    </location>
</feature>
<dbReference type="InterPro" id="IPR000873">
    <property type="entry name" value="AMP-dep_synth/lig_dom"/>
</dbReference>
<dbReference type="Gene3D" id="3.30.300.30">
    <property type="match status" value="1"/>
</dbReference>
<accession>A0ABP8MZ97</accession>
<dbReference type="PROSITE" id="PS00455">
    <property type="entry name" value="AMP_BINDING"/>
    <property type="match status" value="1"/>
</dbReference>
<reference evidence="5" key="1">
    <citation type="journal article" date="2019" name="Int. J. Syst. Evol. Microbiol.">
        <title>The Global Catalogue of Microorganisms (GCM) 10K type strain sequencing project: providing services to taxonomists for standard genome sequencing and annotation.</title>
        <authorList>
            <consortium name="The Broad Institute Genomics Platform"/>
            <consortium name="The Broad Institute Genome Sequencing Center for Infectious Disease"/>
            <person name="Wu L."/>
            <person name="Ma J."/>
        </authorList>
    </citation>
    <scope>NUCLEOTIDE SEQUENCE [LARGE SCALE GENOMIC DNA]</scope>
    <source>
        <strain evidence="5">JCM 17759</strain>
    </source>
</reference>
<dbReference type="EMBL" id="BAABGA010000046">
    <property type="protein sequence ID" value="GAA4458637.1"/>
    <property type="molecule type" value="Genomic_DNA"/>
</dbReference>
<evidence type="ECO:0000313" key="4">
    <source>
        <dbReference type="EMBL" id="GAA4458637.1"/>
    </source>
</evidence>
<dbReference type="Pfam" id="PF13193">
    <property type="entry name" value="AMP-binding_C"/>
    <property type="match status" value="1"/>
</dbReference>
<dbReference type="Gene3D" id="3.40.50.12780">
    <property type="entry name" value="N-terminal domain of ligase-like"/>
    <property type="match status" value="1"/>
</dbReference>
<dbReference type="InterPro" id="IPR025110">
    <property type="entry name" value="AMP-bd_C"/>
</dbReference>
<organism evidence="4 5">
    <name type="scientific">Novipirellula rosea</name>
    <dbReference type="NCBI Taxonomy" id="1031540"/>
    <lineage>
        <taxon>Bacteria</taxon>
        <taxon>Pseudomonadati</taxon>
        <taxon>Planctomycetota</taxon>
        <taxon>Planctomycetia</taxon>
        <taxon>Pirellulales</taxon>
        <taxon>Pirellulaceae</taxon>
        <taxon>Novipirellula</taxon>
    </lineage>
</organism>
<dbReference type="PANTHER" id="PTHR43201">
    <property type="entry name" value="ACYL-COA SYNTHETASE"/>
    <property type="match status" value="1"/>
</dbReference>
<dbReference type="CDD" id="cd04433">
    <property type="entry name" value="AFD_class_I"/>
    <property type="match status" value="1"/>
</dbReference>
<comment type="caution">
    <text evidence="4">The sequence shown here is derived from an EMBL/GenBank/DDBJ whole genome shotgun (WGS) entry which is preliminary data.</text>
</comment>
<feature type="domain" description="AMP-dependent synthetase/ligase" evidence="2">
    <location>
        <begin position="14"/>
        <end position="282"/>
    </location>
</feature>
<dbReference type="GO" id="GO:0016874">
    <property type="term" value="F:ligase activity"/>
    <property type="evidence" value="ECO:0007669"/>
    <property type="project" value="UniProtKB-KW"/>
</dbReference>
<dbReference type="InterPro" id="IPR042099">
    <property type="entry name" value="ANL_N_sf"/>
</dbReference>
<dbReference type="PANTHER" id="PTHR43201:SF8">
    <property type="entry name" value="ACYL-COA SYNTHETASE FAMILY MEMBER 3"/>
    <property type="match status" value="1"/>
</dbReference>
<keyword evidence="5" id="KW-1185">Reference proteome</keyword>
<proteinExistence type="inferred from homology"/>